<organism evidence="2 3">
    <name type="scientific">Nocardioides albus</name>
    <dbReference type="NCBI Taxonomy" id="1841"/>
    <lineage>
        <taxon>Bacteria</taxon>
        <taxon>Bacillati</taxon>
        <taxon>Actinomycetota</taxon>
        <taxon>Actinomycetes</taxon>
        <taxon>Propionibacteriales</taxon>
        <taxon>Nocardioidaceae</taxon>
        <taxon>Nocardioides</taxon>
    </lineage>
</organism>
<dbReference type="CDD" id="cd23763">
    <property type="entry name" value="ASKHA_ATPase_ROK"/>
    <property type="match status" value="1"/>
</dbReference>
<name>A0A7W5FA44_9ACTN</name>
<dbReference type="Gene3D" id="3.30.420.40">
    <property type="match status" value="2"/>
</dbReference>
<dbReference type="Pfam" id="PF00480">
    <property type="entry name" value="ROK"/>
    <property type="match status" value="1"/>
</dbReference>
<dbReference type="InterPro" id="IPR043129">
    <property type="entry name" value="ATPase_NBD"/>
</dbReference>
<keyword evidence="2" id="KW-0418">Kinase</keyword>
<keyword evidence="3" id="KW-1185">Reference proteome</keyword>
<protein>
    <submittedName>
        <fullName evidence="2">Putative NBD/HSP70 family sugar kinase</fullName>
    </submittedName>
</protein>
<evidence type="ECO:0000313" key="3">
    <source>
        <dbReference type="Proteomes" id="UP000577707"/>
    </source>
</evidence>
<dbReference type="InterPro" id="IPR036388">
    <property type="entry name" value="WH-like_DNA-bd_sf"/>
</dbReference>
<accession>A0A7W5FA44</accession>
<dbReference type="InterPro" id="IPR000600">
    <property type="entry name" value="ROK"/>
</dbReference>
<dbReference type="SUPFAM" id="SSF53067">
    <property type="entry name" value="Actin-like ATPase domain"/>
    <property type="match status" value="1"/>
</dbReference>
<keyword evidence="2" id="KW-0808">Transferase</keyword>
<dbReference type="Gene3D" id="1.10.10.10">
    <property type="entry name" value="Winged helix-like DNA-binding domain superfamily/Winged helix DNA-binding domain"/>
    <property type="match status" value="1"/>
</dbReference>
<dbReference type="SUPFAM" id="SSF46785">
    <property type="entry name" value="Winged helix' DNA-binding domain"/>
    <property type="match status" value="1"/>
</dbReference>
<dbReference type="PANTHER" id="PTHR18964">
    <property type="entry name" value="ROK (REPRESSOR, ORF, KINASE) FAMILY"/>
    <property type="match status" value="1"/>
</dbReference>
<dbReference type="PANTHER" id="PTHR18964:SF149">
    <property type="entry name" value="BIFUNCTIONAL UDP-N-ACETYLGLUCOSAMINE 2-EPIMERASE_N-ACETYLMANNOSAMINE KINASE"/>
    <property type="match status" value="1"/>
</dbReference>
<evidence type="ECO:0000313" key="2">
    <source>
        <dbReference type="EMBL" id="MBB3090732.1"/>
    </source>
</evidence>
<dbReference type="AlphaFoldDB" id="A0A7W5FA44"/>
<dbReference type="RefSeq" id="WP_183547975.1">
    <property type="nucleotide sequence ID" value="NZ_BMQT01000005.1"/>
</dbReference>
<reference evidence="2 3" key="1">
    <citation type="submission" date="2020-08" db="EMBL/GenBank/DDBJ databases">
        <title>Genomic Encyclopedia of Type Strains, Phase III (KMG-III): the genomes of soil and plant-associated and newly described type strains.</title>
        <authorList>
            <person name="Whitman W."/>
        </authorList>
    </citation>
    <scope>NUCLEOTIDE SEQUENCE [LARGE SCALE GENOMIC DNA]</scope>
    <source>
        <strain evidence="2 3">CECT 3302</strain>
    </source>
</reference>
<evidence type="ECO:0000256" key="1">
    <source>
        <dbReference type="ARBA" id="ARBA00006479"/>
    </source>
</evidence>
<dbReference type="InterPro" id="IPR036390">
    <property type="entry name" value="WH_DNA-bd_sf"/>
</dbReference>
<dbReference type="EMBL" id="JACHXG010000007">
    <property type="protein sequence ID" value="MBB3090732.1"/>
    <property type="molecule type" value="Genomic_DNA"/>
</dbReference>
<gene>
    <name evidence="2" type="ORF">FHS12_003690</name>
</gene>
<dbReference type="GO" id="GO:0016301">
    <property type="term" value="F:kinase activity"/>
    <property type="evidence" value="ECO:0007669"/>
    <property type="project" value="UniProtKB-KW"/>
</dbReference>
<proteinExistence type="inferred from homology"/>
<dbReference type="Proteomes" id="UP000577707">
    <property type="component" value="Unassembled WGS sequence"/>
</dbReference>
<comment type="caution">
    <text evidence="2">The sequence shown here is derived from an EMBL/GenBank/DDBJ whole genome shotgun (WGS) entry which is preliminary data.</text>
</comment>
<comment type="similarity">
    <text evidence="1">Belongs to the ROK (NagC/XylR) family.</text>
</comment>
<sequence>MKGESSGNRVLRRLNTTAVLEGVRAAGADGARITELATDTRLTRPTVSQAIDELASAAVVEPLAPAEPSGAGRPATRYVLRKGLLPVLGLDIGPHRVAASIANVQGETLADEAIEVPSGSDPAAVRRQVSTLVDGALRTADLPPDRIGAVVAGSPGVVGPELSRVTMAPSAPGNTEAGLFTDLARRFPSRLLVENDANLAAIAASAAHPGRTLVVIHWGERLGAGVVIDGSLHRGAHRAAGEVGLIPVSADGVQFDEHGRGPLEHALGGAGIAELARVEAAKHPGGALPADRSLTAQQVFAAAAEGDPAALTAVSAVATKMVERLAPVFLAIDPDVVVLTGGIANAGEFLVDQLRLHLPRFTLVPPELALLVPADRAVLTGALTLAASRAWDELIASVQPGHPWSVSGPGPSRPAR</sequence>